<dbReference type="RefSeq" id="WP_406720705.1">
    <property type="nucleotide sequence ID" value="NZ_CP135443.1"/>
</dbReference>
<evidence type="ECO:0000313" key="1">
    <source>
        <dbReference type="EMBL" id="WRY33437.1"/>
    </source>
</evidence>
<dbReference type="Gene3D" id="1.10.10.60">
    <property type="entry name" value="Homeodomain-like"/>
    <property type="match status" value="1"/>
</dbReference>
<name>A0ABZ1DXB9_9RHOB</name>
<organism evidence="1 2">
    <name type="scientific">Thioclava litoralis</name>
    <dbReference type="NCBI Taxonomy" id="3076557"/>
    <lineage>
        <taxon>Bacteria</taxon>
        <taxon>Pseudomonadati</taxon>
        <taxon>Pseudomonadota</taxon>
        <taxon>Alphaproteobacteria</taxon>
        <taxon>Rhodobacterales</taxon>
        <taxon>Paracoccaceae</taxon>
        <taxon>Thioclava</taxon>
    </lineage>
</organism>
<protein>
    <recommendedName>
        <fullName evidence="3">GcrA cell cycle regulator</fullName>
    </recommendedName>
</protein>
<evidence type="ECO:0000313" key="2">
    <source>
        <dbReference type="Proteomes" id="UP001623290"/>
    </source>
</evidence>
<keyword evidence="2" id="KW-1185">Reference proteome</keyword>
<dbReference type="Proteomes" id="UP001623290">
    <property type="component" value="Chromosome"/>
</dbReference>
<dbReference type="EMBL" id="CP135443">
    <property type="protein sequence ID" value="WRY33437.1"/>
    <property type="molecule type" value="Genomic_DNA"/>
</dbReference>
<reference evidence="1 2" key="1">
    <citation type="submission" date="2023-09" db="EMBL/GenBank/DDBJ databases">
        <title>Thioclava shenzhenensis sp. nov., a multidrug resistant bacteria-antagonizing species isolated from coastal seawater.</title>
        <authorList>
            <person name="Long M."/>
        </authorList>
    </citation>
    <scope>NUCLEOTIDE SEQUENCE [LARGE SCALE GENOMIC DNA]</scope>
    <source>
        <strain evidence="1 2">FTW29</strain>
    </source>
</reference>
<sequence>MSDGMMTLEELHRSVQAQRKSLSNLASLVDIGDAMSKEGWDVAFQLSGVTGASIHVAFEGPREDASSVFQRAVEDVGRCLPEALGAFARAVVEQRGPEIVDLPAAPVADGGEAEEAAPVSAVEAIPVDAKDYRTGAYTDGELEKLRQLYGAGKTVPEIANVLGRRNQSVGAKIKYMIANGQLVEREAAPAPAPASVVSEAKPDLSPIAAKCFGHVRGLRPDPAFDPATEAAMCKALLDGQLQNMVAADLGVDGKAMMKRFRLICGPVIGMGKEMTDAMIEALQYRADVAKSGGVA</sequence>
<evidence type="ECO:0008006" key="3">
    <source>
        <dbReference type="Google" id="ProtNLM"/>
    </source>
</evidence>
<accession>A0ABZ1DXB9</accession>
<proteinExistence type="predicted"/>
<gene>
    <name evidence="1" type="ORF">RPE78_12245</name>
</gene>